<feature type="transmembrane region" description="Helical" evidence="5">
    <location>
        <begin position="280"/>
        <end position="301"/>
    </location>
</feature>
<keyword evidence="2 5" id="KW-0812">Transmembrane</keyword>
<gene>
    <name evidence="7" type="ORF">LQ384_11650</name>
</gene>
<keyword evidence="3 5" id="KW-1133">Transmembrane helix</keyword>
<dbReference type="InterPro" id="IPR036259">
    <property type="entry name" value="MFS_trans_sf"/>
</dbReference>
<feature type="transmembrane region" description="Helical" evidence="5">
    <location>
        <begin position="141"/>
        <end position="160"/>
    </location>
</feature>
<feature type="transmembrane region" description="Helical" evidence="5">
    <location>
        <begin position="240"/>
        <end position="260"/>
    </location>
</feature>
<reference evidence="7" key="1">
    <citation type="submission" date="2021-11" db="EMBL/GenBank/DDBJ databases">
        <title>Development of a sustainable strategy for remediation of hydrocarbon-contaminated territories based on the waste exchange concept.</title>
        <authorList>
            <person name="Elkin A."/>
        </authorList>
    </citation>
    <scope>NUCLEOTIDE SEQUENCE</scope>
    <source>
        <strain evidence="7">IEGM 757</strain>
    </source>
</reference>
<accession>A0AAW4XF37</accession>
<evidence type="ECO:0000256" key="2">
    <source>
        <dbReference type="ARBA" id="ARBA00022692"/>
    </source>
</evidence>
<dbReference type="PROSITE" id="PS50850">
    <property type="entry name" value="MFS"/>
    <property type="match status" value="1"/>
</dbReference>
<dbReference type="PANTHER" id="PTHR42718">
    <property type="entry name" value="MAJOR FACILITATOR SUPERFAMILY MULTIDRUG TRANSPORTER MFSC"/>
    <property type="match status" value="1"/>
</dbReference>
<sequence length="453" mass="46355">MSTLVIPLLGELPALLGTSPSNASWVVTVTLLAGAVATPVTGRLGDMYGARRMLLVCTIPLIVGSFLCALSSSLAPMLVGRALQGAGFGIVPLGISALRSLVPPARLGSAIALMSSSLGIGGALGLPLAAAVIQFTSWRMLFWGVGLLSVLVAVLIAWLVRDTPVPPETGRFDGFGTLGLSLALVAGLLAISKGGDWGWTSATVLILFAVSFVVFVVWGRWELRAAAPLVDLRVAKGNRVLVTNIVATLIGFSMYFQALLVPQIRMLPTETGYGLGQSMVVMGLWCAPAGLLMMAVSPLGARLTTIRGPRTTLCTGCLMMAAAYASSLFLMGSTWGLMVITCVIAAGIGLAYGAIPTLIMGAVPPTQISSANSVNTLLRSVGGTASAAVAGVVLAQMSVDFAGTVVPSQNGFLTGMLIGAATALLAAAATMTIRRVDSADRADTRPAASASRP</sequence>
<name>A0AAW4XF37_RHORH</name>
<dbReference type="Gene3D" id="1.20.1250.20">
    <property type="entry name" value="MFS general substrate transporter like domains"/>
    <property type="match status" value="2"/>
</dbReference>
<dbReference type="EMBL" id="JAJNCO010000005">
    <property type="protein sequence ID" value="MCD2111755.1"/>
    <property type="molecule type" value="Genomic_DNA"/>
</dbReference>
<dbReference type="GO" id="GO:0005886">
    <property type="term" value="C:plasma membrane"/>
    <property type="evidence" value="ECO:0007669"/>
    <property type="project" value="UniProtKB-SubCell"/>
</dbReference>
<evidence type="ECO:0000259" key="6">
    <source>
        <dbReference type="PROSITE" id="PS50850"/>
    </source>
</evidence>
<feature type="transmembrane region" description="Helical" evidence="5">
    <location>
        <begin position="337"/>
        <end position="364"/>
    </location>
</feature>
<protein>
    <submittedName>
        <fullName evidence="7">MFS transporter</fullName>
    </submittedName>
</protein>
<evidence type="ECO:0000256" key="1">
    <source>
        <dbReference type="ARBA" id="ARBA00004651"/>
    </source>
</evidence>
<dbReference type="CDD" id="cd17504">
    <property type="entry name" value="MFS_MMR_MDR_like"/>
    <property type="match status" value="1"/>
</dbReference>
<dbReference type="InterPro" id="IPR011701">
    <property type="entry name" value="MFS"/>
</dbReference>
<feature type="transmembrane region" description="Helical" evidence="5">
    <location>
        <begin position="376"/>
        <end position="399"/>
    </location>
</feature>
<evidence type="ECO:0000256" key="5">
    <source>
        <dbReference type="SAM" id="Phobius"/>
    </source>
</evidence>
<proteinExistence type="predicted"/>
<feature type="transmembrane region" description="Helical" evidence="5">
    <location>
        <begin position="313"/>
        <end position="331"/>
    </location>
</feature>
<feature type="transmembrane region" description="Helical" evidence="5">
    <location>
        <begin position="53"/>
        <end position="72"/>
    </location>
</feature>
<comment type="subcellular location">
    <subcellularLocation>
        <location evidence="1">Cell membrane</location>
        <topology evidence="1">Multi-pass membrane protein</topology>
    </subcellularLocation>
</comment>
<evidence type="ECO:0000256" key="4">
    <source>
        <dbReference type="ARBA" id="ARBA00023136"/>
    </source>
</evidence>
<feature type="transmembrane region" description="Helical" evidence="5">
    <location>
        <begin position="110"/>
        <end position="135"/>
    </location>
</feature>
<feature type="transmembrane region" description="Helical" evidence="5">
    <location>
        <begin position="411"/>
        <end position="433"/>
    </location>
</feature>
<evidence type="ECO:0000313" key="8">
    <source>
        <dbReference type="Proteomes" id="UP001198630"/>
    </source>
</evidence>
<feature type="transmembrane region" description="Helical" evidence="5">
    <location>
        <begin position="197"/>
        <end position="219"/>
    </location>
</feature>
<dbReference type="SUPFAM" id="SSF103473">
    <property type="entry name" value="MFS general substrate transporter"/>
    <property type="match status" value="2"/>
</dbReference>
<feature type="transmembrane region" description="Helical" evidence="5">
    <location>
        <begin position="78"/>
        <end position="98"/>
    </location>
</feature>
<dbReference type="InterPro" id="IPR020846">
    <property type="entry name" value="MFS_dom"/>
</dbReference>
<feature type="transmembrane region" description="Helical" evidence="5">
    <location>
        <begin position="172"/>
        <end position="191"/>
    </location>
</feature>
<dbReference type="PANTHER" id="PTHR42718:SF35">
    <property type="entry name" value="BLL0718 PROTEIN"/>
    <property type="match status" value="1"/>
</dbReference>
<feature type="domain" description="Major facilitator superfamily (MFS) profile" evidence="6">
    <location>
        <begin position="1"/>
        <end position="438"/>
    </location>
</feature>
<dbReference type="Proteomes" id="UP001198630">
    <property type="component" value="Unassembled WGS sequence"/>
</dbReference>
<dbReference type="GO" id="GO:0022857">
    <property type="term" value="F:transmembrane transporter activity"/>
    <property type="evidence" value="ECO:0007669"/>
    <property type="project" value="InterPro"/>
</dbReference>
<comment type="caution">
    <text evidence="7">The sequence shown here is derived from an EMBL/GenBank/DDBJ whole genome shotgun (WGS) entry which is preliminary data.</text>
</comment>
<evidence type="ECO:0000313" key="7">
    <source>
        <dbReference type="EMBL" id="MCD2111755.1"/>
    </source>
</evidence>
<dbReference type="AlphaFoldDB" id="A0AAW4XF37"/>
<dbReference type="Pfam" id="PF07690">
    <property type="entry name" value="MFS_1"/>
    <property type="match status" value="1"/>
</dbReference>
<organism evidence="7 8">
    <name type="scientific">Rhodococcus rhodochrous</name>
    <dbReference type="NCBI Taxonomy" id="1829"/>
    <lineage>
        <taxon>Bacteria</taxon>
        <taxon>Bacillati</taxon>
        <taxon>Actinomycetota</taxon>
        <taxon>Actinomycetes</taxon>
        <taxon>Mycobacteriales</taxon>
        <taxon>Nocardiaceae</taxon>
        <taxon>Rhodococcus</taxon>
    </lineage>
</organism>
<evidence type="ECO:0000256" key="3">
    <source>
        <dbReference type="ARBA" id="ARBA00022989"/>
    </source>
</evidence>
<feature type="transmembrane region" description="Helical" evidence="5">
    <location>
        <begin position="23"/>
        <end position="41"/>
    </location>
</feature>
<keyword evidence="4 5" id="KW-0472">Membrane</keyword>